<dbReference type="Proteomes" id="UP000588051">
    <property type="component" value="Unassembled WGS sequence"/>
</dbReference>
<dbReference type="GO" id="GO:0005886">
    <property type="term" value="C:plasma membrane"/>
    <property type="evidence" value="ECO:0007669"/>
    <property type="project" value="UniProtKB-SubCell"/>
</dbReference>
<dbReference type="InterPro" id="IPR023229">
    <property type="entry name" value="T2SS_M_periplasmic_sf"/>
</dbReference>
<evidence type="ECO:0000256" key="2">
    <source>
        <dbReference type="ARBA" id="ARBA00010637"/>
    </source>
</evidence>
<reference evidence="11 12" key="1">
    <citation type="submission" date="2020-06" db="EMBL/GenBank/DDBJ databases">
        <authorList>
            <person name="Qiu C."/>
            <person name="Liu Z."/>
        </authorList>
    </citation>
    <scope>NUCLEOTIDE SEQUENCE [LARGE SCALE GENOMIC DNA]</scope>
    <source>
        <strain evidence="11 12">EM 1</strain>
    </source>
</reference>
<dbReference type="SUPFAM" id="SSF103054">
    <property type="entry name" value="General secretion pathway protein M, EpsM"/>
    <property type="match status" value="1"/>
</dbReference>
<keyword evidence="9 10" id="KW-0472">Membrane</keyword>
<comment type="similarity">
    <text evidence="2">Belongs to the GSP M family.</text>
</comment>
<evidence type="ECO:0000256" key="4">
    <source>
        <dbReference type="ARBA" id="ARBA00022475"/>
    </source>
</evidence>
<dbReference type="InterPro" id="IPR007690">
    <property type="entry name" value="T2SS_GspM"/>
</dbReference>
<sequence length="166" mass="18784">MLQQFLQEYARFWQQRDQRERRLLTGGAAVVLLALIYLICFEPAWSGRSRLQKQIPVLRQQVAEIAALQSQYTQLAASVAQFSEPVSREIVEASLATRGIKAQTLNMSDDIVRLQIQAVSYANMMEWLVEAQKSSRLTVEEARFTALPETGQVNVSLTLKQQRGGN</sequence>
<dbReference type="Pfam" id="PF04612">
    <property type="entry name" value="T2SSM"/>
    <property type="match status" value="1"/>
</dbReference>
<dbReference type="RefSeq" id="WP_176803737.1">
    <property type="nucleotide sequence ID" value="NZ_JABXYJ010000005.1"/>
</dbReference>
<comment type="caution">
    <text evidence="11">The sequence shown here is derived from an EMBL/GenBank/DDBJ whole genome shotgun (WGS) entry which is preliminary data.</text>
</comment>
<evidence type="ECO:0000256" key="8">
    <source>
        <dbReference type="ARBA" id="ARBA00022989"/>
    </source>
</evidence>
<evidence type="ECO:0000256" key="10">
    <source>
        <dbReference type="SAM" id="Phobius"/>
    </source>
</evidence>
<keyword evidence="8 10" id="KW-1133">Transmembrane helix</keyword>
<organism evidence="11 12">
    <name type="scientific">Undibacterium oligocarboniphilum</name>
    <dbReference type="NCBI Taxonomy" id="666702"/>
    <lineage>
        <taxon>Bacteria</taxon>
        <taxon>Pseudomonadati</taxon>
        <taxon>Pseudomonadota</taxon>
        <taxon>Betaproteobacteria</taxon>
        <taxon>Burkholderiales</taxon>
        <taxon>Oxalobacteraceae</taxon>
        <taxon>Undibacterium</taxon>
    </lineage>
</organism>
<evidence type="ECO:0000256" key="5">
    <source>
        <dbReference type="ARBA" id="ARBA00022519"/>
    </source>
</evidence>
<accession>A0A850QGA8</accession>
<evidence type="ECO:0000256" key="7">
    <source>
        <dbReference type="ARBA" id="ARBA00022927"/>
    </source>
</evidence>
<evidence type="ECO:0000256" key="9">
    <source>
        <dbReference type="ARBA" id="ARBA00023136"/>
    </source>
</evidence>
<keyword evidence="5" id="KW-0997">Cell inner membrane</keyword>
<dbReference type="GO" id="GO:0015627">
    <property type="term" value="C:type II protein secretion system complex"/>
    <property type="evidence" value="ECO:0007669"/>
    <property type="project" value="InterPro"/>
</dbReference>
<name>A0A850QGA8_9BURK</name>
<keyword evidence="7" id="KW-0653">Protein transport</keyword>
<evidence type="ECO:0000313" key="12">
    <source>
        <dbReference type="Proteomes" id="UP000588051"/>
    </source>
</evidence>
<gene>
    <name evidence="11" type="ORF">HV832_10230</name>
</gene>
<proteinExistence type="inferred from homology"/>
<comment type="subcellular location">
    <subcellularLocation>
        <location evidence="1">Cell inner membrane</location>
        <topology evidence="1">Single-pass membrane protein</topology>
    </subcellularLocation>
</comment>
<feature type="transmembrane region" description="Helical" evidence="10">
    <location>
        <begin position="23"/>
        <end position="45"/>
    </location>
</feature>
<evidence type="ECO:0000256" key="6">
    <source>
        <dbReference type="ARBA" id="ARBA00022692"/>
    </source>
</evidence>
<protein>
    <submittedName>
        <fullName evidence="11">Type II secretion system protein M</fullName>
    </submittedName>
</protein>
<dbReference type="EMBL" id="JABXYJ010000005">
    <property type="protein sequence ID" value="NVO78209.1"/>
    <property type="molecule type" value="Genomic_DNA"/>
</dbReference>
<keyword evidence="3" id="KW-0813">Transport</keyword>
<dbReference type="AlphaFoldDB" id="A0A850QGA8"/>
<evidence type="ECO:0000313" key="11">
    <source>
        <dbReference type="EMBL" id="NVO78209.1"/>
    </source>
</evidence>
<evidence type="ECO:0000256" key="3">
    <source>
        <dbReference type="ARBA" id="ARBA00022448"/>
    </source>
</evidence>
<keyword evidence="4" id="KW-1003">Cell membrane</keyword>
<keyword evidence="12" id="KW-1185">Reference proteome</keyword>
<dbReference type="Gene3D" id="3.30.1360.100">
    <property type="entry name" value="General secretion pathway protein M, EpsM"/>
    <property type="match status" value="1"/>
</dbReference>
<evidence type="ECO:0000256" key="1">
    <source>
        <dbReference type="ARBA" id="ARBA00004377"/>
    </source>
</evidence>
<keyword evidence="6 10" id="KW-0812">Transmembrane</keyword>
<dbReference type="GO" id="GO:0015628">
    <property type="term" value="P:protein secretion by the type II secretion system"/>
    <property type="evidence" value="ECO:0007669"/>
    <property type="project" value="InterPro"/>
</dbReference>